<dbReference type="InterPro" id="IPR011008">
    <property type="entry name" value="Dimeric_a/b-barrel"/>
</dbReference>
<dbReference type="EMBL" id="JACJVP010000024">
    <property type="protein sequence ID" value="MBB6671917.1"/>
    <property type="molecule type" value="Genomic_DNA"/>
</dbReference>
<dbReference type="InterPro" id="IPR007138">
    <property type="entry name" value="ABM_dom"/>
</dbReference>
<keyword evidence="2" id="KW-0560">Oxidoreductase</keyword>
<name>A0A7X0VFD1_9BACL</name>
<keyword evidence="2" id="KW-0503">Monooxygenase</keyword>
<dbReference type="RefSeq" id="WP_185143393.1">
    <property type="nucleotide sequence ID" value="NZ_JACJVP010000024.1"/>
</dbReference>
<reference evidence="2 3" key="1">
    <citation type="submission" date="2020-08" db="EMBL/GenBank/DDBJ databases">
        <title>Cohnella phylogeny.</title>
        <authorList>
            <person name="Dunlap C."/>
        </authorList>
    </citation>
    <scope>NUCLEOTIDE SEQUENCE [LARGE SCALE GENOMIC DNA]</scope>
    <source>
        <strain evidence="2 3">DSM 28246</strain>
    </source>
</reference>
<evidence type="ECO:0000313" key="2">
    <source>
        <dbReference type="EMBL" id="MBB6671917.1"/>
    </source>
</evidence>
<gene>
    <name evidence="2" type="ORF">H7C19_14600</name>
</gene>
<dbReference type="PROSITE" id="PS51725">
    <property type="entry name" value="ABM"/>
    <property type="match status" value="1"/>
</dbReference>
<dbReference type="Pfam" id="PF03992">
    <property type="entry name" value="ABM"/>
    <property type="match status" value="1"/>
</dbReference>
<dbReference type="InterPro" id="IPR052936">
    <property type="entry name" value="Jasmonate_Hydroxylase-like"/>
</dbReference>
<dbReference type="GO" id="GO:0004497">
    <property type="term" value="F:monooxygenase activity"/>
    <property type="evidence" value="ECO:0007669"/>
    <property type="project" value="UniProtKB-KW"/>
</dbReference>
<comment type="caution">
    <text evidence="2">The sequence shown here is derived from an EMBL/GenBank/DDBJ whole genome shotgun (WGS) entry which is preliminary data.</text>
</comment>
<sequence>MELGTNGSYYAVIFTSQRTEGDQGYGSMADRMEQLAGEQPGFLGVESVRDASGAGITVSYWDSLEAITNWKQNQAHLAAQDKGKQVWYESYKVRICKVEREYAY</sequence>
<protein>
    <submittedName>
        <fullName evidence="2">Antibiotic biosynthesis monooxygenase</fullName>
    </submittedName>
</protein>
<keyword evidence="3" id="KW-1185">Reference proteome</keyword>
<dbReference type="AlphaFoldDB" id="A0A7X0VFD1"/>
<dbReference type="Proteomes" id="UP000547209">
    <property type="component" value="Unassembled WGS sequence"/>
</dbReference>
<feature type="domain" description="ABM" evidence="1">
    <location>
        <begin position="9"/>
        <end position="95"/>
    </location>
</feature>
<dbReference type="PANTHER" id="PTHR37811">
    <property type="entry name" value="BLL5343 PROTEIN"/>
    <property type="match status" value="1"/>
</dbReference>
<dbReference type="PANTHER" id="PTHR37811:SF2">
    <property type="entry name" value="ABM DOMAIN-CONTAINING PROTEIN"/>
    <property type="match status" value="1"/>
</dbReference>
<proteinExistence type="predicted"/>
<dbReference type="Gene3D" id="3.30.70.100">
    <property type="match status" value="1"/>
</dbReference>
<accession>A0A7X0VFD1</accession>
<dbReference type="SUPFAM" id="SSF54909">
    <property type="entry name" value="Dimeric alpha+beta barrel"/>
    <property type="match status" value="1"/>
</dbReference>
<organism evidence="2 3">
    <name type="scientific">Cohnella nanjingensis</name>
    <dbReference type="NCBI Taxonomy" id="1387779"/>
    <lineage>
        <taxon>Bacteria</taxon>
        <taxon>Bacillati</taxon>
        <taxon>Bacillota</taxon>
        <taxon>Bacilli</taxon>
        <taxon>Bacillales</taxon>
        <taxon>Paenibacillaceae</taxon>
        <taxon>Cohnella</taxon>
    </lineage>
</organism>
<evidence type="ECO:0000259" key="1">
    <source>
        <dbReference type="PROSITE" id="PS51725"/>
    </source>
</evidence>
<evidence type="ECO:0000313" key="3">
    <source>
        <dbReference type="Proteomes" id="UP000547209"/>
    </source>
</evidence>